<feature type="transmembrane region" description="Helical" evidence="6">
    <location>
        <begin position="144"/>
        <end position="167"/>
    </location>
</feature>
<feature type="transmembrane region" description="Helical" evidence="6">
    <location>
        <begin position="106"/>
        <end position="124"/>
    </location>
</feature>
<evidence type="ECO:0000256" key="3">
    <source>
        <dbReference type="ARBA" id="ARBA00022692"/>
    </source>
</evidence>
<feature type="transmembrane region" description="Helical" evidence="6">
    <location>
        <begin position="174"/>
        <end position="195"/>
    </location>
</feature>
<evidence type="ECO:0000256" key="1">
    <source>
        <dbReference type="ARBA" id="ARBA00004141"/>
    </source>
</evidence>
<keyword evidence="4 6" id="KW-1133">Transmembrane helix</keyword>
<reference evidence="7" key="1">
    <citation type="journal article" date="2014" name="Int. J. Syst. Evol. Microbiol.">
        <title>Complete genome sequence of Corynebacterium casei LMG S-19264T (=DSM 44701T), isolated from a smear-ripened cheese.</title>
        <authorList>
            <consortium name="US DOE Joint Genome Institute (JGI-PGF)"/>
            <person name="Walter F."/>
            <person name="Albersmeier A."/>
            <person name="Kalinowski J."/>
            <person name="Ruckert C."/>
        </authorList>
    </citation>
    <scope>NUCLEOTIDE SEQUENCE</scope>
    <source>
        <strain evidence="7">CGMCC 1.16067</strain>
    </source>
</reference>
<comment type="subcellular location">
    <subcellularLocation>
        <location evidence="1 6">Membrane</location>
        <topology evidence="1 6">Multi-pass membrane protein</topology>
    </subcellularLocation>
</comment>
<comment type="caution">
    <text evidence="7">The sequence shown here is derived from an EMBL/GenBank/DDBJ whole genome shotgun (WGS) entry which is preliminary data.</text>
</comment>
<keyword evidence="8" id="KW-1185">Reference proteome</keyword>
<dbReference type="GO" id="GO:0046873">
    <property type="term" value="F:metal ion transmembrane transporter activity"/>
    <property type="evidence" value="ECO:0007669"/>
    <property type="project" value="InterPro"/>
</dbReference>
<accession>A0A917F3X5</accession>
<protein>
    <recommendedName>
        <fullName evidence="6">GDT1 family protein</fullName>
    </recommendedName>
</protein>
<evidence type="ECO:0000256" key="2">
    <source>
        <dbReference type="ARBA" id="ARBA00009190"/>
    </source>
</evidence>
<dbReference type="PANTHER" id="PTHR12608">
    <property type="entry name" value="TRANSMEMBRANE PROTEIN HTP-1 RELATED"/>
    <property type="match status" value="1"/>
</dbReference>
<dbReference type="GO" id="GO:0016020">
    <property type="term" value="C:membrane"/>
    <property type="evidence" value="ECO:0007669"/>
    <property type="project" value="UniProtKB-SubCell"/>
</dbReference>
<dbReference type="PANTHER" id="PTHR12608:SF1">
    <property type="entry name" value="TRANSMEMBRANE PROTEIN 165"/>
    <property type="match status" value="1"/>
</dbReference>
<evidence type="ECO:0000256" key="5">
    <source>
        <dbReference type="ARBA" id="ARBA00023136"/>
    </source>
</evidence>
<keyword evidence="3 6" id="KW-0812">Transmembrane</keyword>
<evidence type="ECO:0000313" key="7">
    <source>
        <dbReference type="EMBL" id="GGF47885.1"/>
    </source>
</evidence>
<evidence type="ECO:0000256" key="4">
    <source>
        <dbReference type="ARBA" id="ARBA00022989"/>
    </source>
</evidence>
<proteinExistence type="inferred from homology"/>
<comment type="similarity">
    <text evidence="2 6">Belongs to the GDT1 family.</text>
</comment>
<name>A0A917F3X5_9ACTN</name>
<sequence length="196" mass="20689">MDLAVIAIAFGAIFVVELPDKTFIAALVLSTRYRPLAVWIGVGLAFLIQTLLAVTVGKAVTFLPEQIVQAVALVIFLAGAVLLFREAPKADAAETEKDYEGTDTKQGLAAVGASFLVLFAAEWGDLSQLLTISLVGRYDDPVAVFIGAWAALLVVSGLAIVVGRVLLRHVRLSLVHYVGAVVCLALAVFTAVELIA</sequence>
<keyword evidence="5 6" id="KW-0472">Membrane</keyword>
<organism evidence="7 8">
    <name type="scientific">Marmoricola endophyticus</name>
    <dbReference type="NCBI Taxonomy" id="2040280"/>
    <lineage>
        <taxon>Bacteria</taxon>
        <taxon>Bacillati</taxon>
        <taxon>Actinomycetota</taxon>
        <taxon>Actinomycetes</taxon>
        <taxon>Propionibacteriales</taxon>
        <taxon>Nocardioidaceae</taxon>
        <taxon>Marmoricola</taxon>
    </lineage>
</organism>
<feature type="transmembrane region" description="Helical" evidence="6">
    <location>
        <begin position="67"/>
        <end position="85"/>
    </location>
</feature>
<feature type="transmembrane region" description="Helical" evidence="6">
    <location>
        <begin position="36"/>
        <end position="55"/>
    </location>
</feature>
<reference evidence="7" key="2">
    <citation type="submission" date="2020-09" db="EMBL/GenBank/DDBJ databases">
        <authorList>
            <person name="Sun Q."/>
            <person name="Zhou Y."/>
        </authorList>
    </citation>
    <scope>NUCLEOTIDE SEQUENCE</scope>
    <source>
        <strain evidence="7">CGMCC 1.16067</strain>
    </source>
</reference>
<dbReference type="InterPro" id="IPR001727">
    <property type="entry name" value="GDT1-like"/>
</dbReference>
<evidence type="ECO:0000313" key="8">
    <source>
        <dbReference type="Proteomes" id="UP000649179"/>
    </source>
</evidence>
<dbReference type="Proteomes" id="UP000649179">
    <property type="component" value="Unassembled WGS sequence"/>
</dbReference>
<dbReference type="RefSeq" id="WP_188779841.1">
    <property type="nucleotide sequence ID" value="NZ_BMKQ01000001.1"/>
</dbReference>
<dbReference type="Pfam" id="PF01169">
    <property type="entry name" value="GDT1"/>
    <property type="match status" value="2"/>
</dbReference>
<feature type="transmembrane region" description="Helical" evidence="6">
    <location>
        <begin position="6"/>
        <end position="29"/>
    </location>
</feature>
<evidence type="ECO:0000256" key="6">
    <source>
        <dbReference type="RuleBase" id="RU365102"/>
    </source>
</evidence>
<dbReference type="AlphaFoldDB" id="A0A917F3X5"/>
<gene>
    <name evidence="7" type="ORF">GCM10011519_22390</name>
</gene>
<dbReference type="EMBL" id="BMKQ01000001">
    <property type="protein sequence ID" value="GGF47885.1"/>
    <property type="molecule type" value="Genomic_DNA"/>
</dbReference>